<sequence length="418" mass="45963">MDELASVSADLPSSPKILSPLPGPFRPDIGSTSSSSAAEDEKDDQSPLSSPRSPPRNHSMSPSLSPPPPTPRKVKKEEPSMEEEQDASSRRPKRKASISGGRVEEPRKRGRPRAGSGVRRGQSAGSRFISRSPSRNSVSPGPTGRPSMTKLHPNSKSKSQREAFALSPLKSPSRTPFSPVPISGTTWLYPTVFPYPVLPPSMTETSHQLKDGRPAGRSRKQEFKKGERTSPRPPPMDDLQYSSKIYETNGLNPHVHRSLPMLGKDDESTPQAIHRRSGSKSADCLNSRHFEREFSLPFFESYIAHADATEDQENGLEAMVTSISGEDTQKWHDLAYQRATKGVNPEYSSSVPVGGDRLRLQLLAEQTESEDTSGPTRAVSFTATHREALEVDAGLDVSDEETSSEMTMEDVKPTRRRR</sequence>
<dbReference type="Proteomes" id="UP001230649">
    <property type="component" value="Unassembled WGS sequence"/>
</dbReference>
<reference evidence="1" key="1">
    <citation type="submission" date="2023-04" db="EMBL/GenBank/DDBJ databases">
        <title>Draft Genome sequencing of Naganishia species isolated from polar environments using Oxford Nanopore Technology.</title>
        <authorList>
            <person name="Leo P."/>
            <person name="Venkateswaran K."/>
        </authorList>
    </citation>
    <scope>NUCLEOTIDE SEQUENCE</scope>
    <source>
        <strain evidence="1">MNA-CCFEE 5262</strain>
    </source>
</reference>
<accession>A0ACC2VMS1</accession>
<comment type="caution">
    <text evidence="1">The sequence shown here is derived from an EMBL/GenBank/DDBJ whole genome shotgun (WGS) entry which is preliminary data.</text>
</comment>
<dbReference type="EMBL" id="JASBWS010000074">
    <property type="protein sequence ID" value="KAJ9100719.1"/>
    <property type="molecule type" value="Genomic_DNA"/>
</dbReference>
<keyword evidence="2" id="KW-1185">Reference proteome</keyword>
<organism evidence="1 2">
    <name type="scientific">Naganishia adeliensis</name>
    <dbReference type="NCBI Taxonomy" id="92952"/>
    <lineage>
        <taxon>Eukaryota</taxon>
        <taxon>Fungi</taxon>
        <taxon>Dikarya</taxon>
        <taxon>Basidiomycota</taxon>
        <taxon>Agaricomycotina</taxon>
        <taxon>Tremellomycetes</taxon>
        <taxon>Filobasidiales</taxon>
        <taxon>Filobasidiaceae</taxon>
        <taxon>Naganishia</taxon>
    </lineage>
</organism>
<name>A0ACC2VMS1_9TREE</name>
<protein>
    <submittedName>
        <fullName evidence="1">Uncharacterized protein</fullName>
    </submittedName>
</protein>
<evidence type="ECO:0000313" key="2">
    <source>
        <dbReference type="Proteomes" id="UP001230649"/>
    </source>
</evidence>
<proteinExistence type="predicted"/>
<gene>
    <name evidence="1" type="ORF">QFC20_005412</name>
</gene>
<evidence type="ECO:0000313" key="1">
    <source>
        <dbReference type="EMBL" id="KAJ9100719.1"/>
    </source>
</evidence>